<dbReference type="InterPro" id="IPR029058">
    <property type="entry name" value="AB_hydrolase_fold"/>
</dbReference>
<dbReference type="AlphaFoldDB" id="A0A1H1HPS4"/>
<dbReference type="Pfam" id="PF00561">
    <property type="entry name" value="Abhydrolase_1"/>
    <property type="match status" value="1"/>
</dbReference>
<evidence type="ECO:0000259" key="1">
    <source>
        <dbReference type="Pfam" id="PF00561"/>
    </source>
</evidence>
<sequence>MPRAMRDGVSIYYERDENDDSDPVVFLQDVGAGRWTWRWQREAVADEYEVLAPDSRGTGRSDAGLPPLVSRLPGKLRTPLVLNAAGYSVAGLAADLEAVLEDAGLSRVHLVGAGLGGMVAQQYAIDFSRAKTLTLCGTTHGGGDAVPIPDEGREHLVASAGTDRERIRKRMRPLFTERFTNRNPHLMDRIVEWRREQDANDPAREAQAAAFLAFDVGDRLDEIRVPTLVVHGTDDRVVPVQNGRLLAEKIADSRLELVDGGSHFAFVENATQVNEALLSFLADRD</sequence>
<keyword evidence="3" id="KW-1185">Reference proteome</keyword>
<dbReference type="GO" id="GO:0004806">
    <property type="term" value="F:triacylglycerol lipase activity"/>
    <property type="evidence" value="ECO:0007669"/>
    <property type="project" value="TreeGrafter"/>
</dbReference>
<gene>
    <name evidence="2" type="ORF">SAMN04489842_2949</name>
</gene>
<dbReference type="InterPro" id="IPR000073">
    <property type="entry name" value="AB_hydrolase_1"/>
</dbReference>
<evidence type="ECO:0000313" key="2">
    <source>
        <dbReference type="EMBL" id="SDR27535.1"/>
    </source>
</evidence>
<dbReference type="PRINTS" id="PR00111">
    <property type="entry name" value="ABHYDROLASE"/>
</dbReference>
<dbReference type="SUPFAM" id="SSF53474">
    <property type="entry name" value="alpha/beta-Hydrolases"/>
    <property type="match status" value="1"/>
</dbReference>
<dbReference type="InterPro" id="IPR000639">
    <property type="entry name" value="Epox_hydrolase-like"/>
</dbReference>
<dbReference type="OrthoDB" id="111592at2157"/>
<reference evidence="3" key="1">
    <citation type="submission" date="2016-10" db="EMBL/GenBank/DDBJ databases">
        <authorList>
            <person name="Varghese N."/>
            <person name="Submissions S."/>
        </authorList>
    </citation>
    <scope>NUCLEOTIDE SEQUENCE [LARGE SCALE GENOMIC DNA]</scope>
    <source>
        <strain evidence="3">DSM 24767</strain>
    </source>
</reference>
<dbReference type="Proteomes" id="UP000198848">
    <property type="component" value="Unassembled WGS sequence"/>
</dbReference>
<dbReference type="EMBL" id="FNLC01000003">
    <property type="protein sequence ID" value="SDR27535.1"/>
    <property type="molecule type" value="Genomic_DNA"/>
</dbReference>
<protein>
    <submittedName>
        <fullName evidence="2">Pimeloyl-ACP methyl ester carboxylesterase</fullName>
    </submittedName>
</protein>
<dbReference type="PANTHER" id="PTHR43433">
    <property type="entry name" value="HYDROLASE, ALPHA/BETA FOLD FAMILY PROTEIN"/>
    <property type="match status" value="1"/>
</dbReference>
<dbReference type="PANTHER" id="PTHR43433:SF5">
    <property type="entry name" value="AB HYDROLASE-1 DOMAIN-CONTAINING PROTEIN"/>
    <property type="match status" value="1"/>
</dbReference>
<organism evidence="2 3">
    <name type="scientific">Natronobacterium texcoconense</name>
    <dbReference type="NCBI Taxonomy" id="1095778"/>
    <lineage>
        <taxon>Archaea</taxon>
        <taxon>Methanobacteriati</taxon>
        <taxon>Methanobacteriota</taxon>
        <taxon>Stenosarchaea group</taxon>
        <taxon>Halobacteria</taxon>
        <taxon>Halobacteriales</taxon>
        <taxon>Natrialbaceae</taxon>
        <taxon>Natronobacterium</taxon>
    </lineage>
</organism>
<accession>A0A1H1HPS4</accession>
<dbReference type="Gene3D" id="3.40.50.1820">
    <property type="entry name" value="alpha/beta hydrolase"/>
    <property type="match status" value="1"/>
</dbReference>
<proteinExistence type="predicted"/>
<dbReference type="STRING" id="1095778.SAMN04489842_2949"/>
<dbReference type="RefSeq" id="WP_090383335.1">
    <property type="nucleotide sequence ID" value="NZ_FNLC01000003.1"/>
</dbReference>
<dbReference type="InterPro" id="IPR050471">
    <property type="entry name" value="AB_hydrolase"/>
</dbReference>
<feature type="domain" description="AB hydrolase-1" evidence="1">
    <location>
        <begin position="23"/>
        <end position="270"/>
    </location>
</feature>
<name>A0A1H1HPS4_NATTX</name>
<dbReference type="PRINTS" id="PR00412">
    <property type="entry name" value="EPOXHYDRLASE"/>
</dbReference>
<evidence type="ECO:0000313" key="3">
    <source>
        <dbReference type="Proteomes" id="UP000198848"/>
    </source>
</evidence>
<dbReference type="GO" id="GO:0046503">
    <property type="term" value="P:glycerolipid catabolic process"/>
    <property type="evidence" value="ECO:0007669"/>
    <property type="project" value="TreeGrafter"/>
</dbReference>